<dbReference type="Gene3D" id="3.40.50.720">
    <property type="entry name" value="NAD(P)-binding Rossmann-like Domain"/>
    <property type="match status" value="2"/>
</dbReference>
<keyword evidence="2" id="KW-0560">Oxidoreductase</keyword>
<dbReference type="KEGG" id="coy:HF329_18005"/>
<name>A0AAE6ZKK5_9BACT</name>
<dbReference type="InterPro" id="IPR051122">
    <property type="entry name" value="SDR_DHRS6-like"/>
</dbReference>
<dbReference type="AlphaFoldDB" id="A0AAE6ZKK5"/>
<dbReference type="Pfam" id="PF13561">
    <property type="entry name" value="adh_short_C2"/>
    <property type="match status" value="1"/>
</dbReference>
<gene>
    <name evidence="3" type="ORF">HF329_18005</name>
</gene>
<evidence type="ECO:0000313" key="4">
    <source>
        <dbReference type="Proteomes" id="UP000502421"/>
    </source>
</evidence>
<dbReference type="RefSeq" id="WP_168805948.1">
    <property type="nucleotide sequence ID" value="NZ_CP051205.1"/>
</dbReference>
<dbReference type="GO" id="GO:0016491">
    <property type="term" value="F:oxidoreductase activity"/>
    <property type="evidence" value="ECO:0007669"/>
    <property type="project" value="UniProtKB-KW"/>
</dbReference>
<organism evidence="3 4">
    <name type="scientific">Chitinophaga oryzae</name>
    <dbReference type="NCBI Taxonomy" id="2725414"/>
    <lineage>
        <taxon>Bacteria</taxon>
        <taxon>Pseudomonadati</taxon>
        <taxon>Bacteroidota</taxon>
        <taxon>Chitinophagia</taxon>
        <taxon>Chitinophagales</taxon>
        <taxon>Chitinophagaceae</taxon>
        <taxon>Chitinophaga</taxon>
    </lineage>
</organism>
<dbReference type="PRINTS" id="PR00081">
    <property type="entry name" value="GDHRDH"/>
</dbReference>
<reference evidence="4" key="1">
    <citation type="submission" date="2020-04" db="EMBL/GenBank/DDBJ databases">
        <authorList>
            <person name="Kittiwongwattana C."/>
        </authorList>
    </citation>
    <scope>NUCLEOTIDE SEQUENCE [LARGE SCALE GENOMIC DNA]</scope>
    <source>
        <strain evidence="4">1310</strain>
    </source>
</reference>
<dbReference type="PANTHER" id="PTHR43477:SF1">
    <property type="entry name" value="DIHYDROANTICAPSIN 7-DEHYDROGENASE"/>
    <property type="match status" value="1"/>
</dbReference>
<evidence type="ECO:0000313" key="3">
    <source>
        <dbReference type="EMBL" id="QJB33109.1"/>
    </source>
</evidence>
<protein>
    <submittedName>
        <fullName evidence="3">SDR family oxidoreductase</fullName>
    </submittedName>
</protein>
<dbReference type="SUPFAM" id="SSF51735">
    <property type="entry name" value="NAD(P)-binding Rossmann-fold domains"/>
    <property type="match status" value="1"/>
</dbReference>
<comment type="similarity">
    <text evidence="1">Belongs to the short-chain dehydrogenases/reductases (SDR) family.</text>
</comment>
<dbReference type="InterPro" id="IPR002347">
    <property type="entry name" value="SDR_fam"/>
</dbReference>
<dbReference type="EMBL" id="CP051205">
    <property type="protein sequence ID" value="QJB33109.1"/>
    <property type="molecule type" value="Genomic_DNA"/>
</dbReference>
<dbReference type="InterPro" id="IPR036291">
    <property type="entry name" value="NAD(P)-bd_dom_sf"/>
</dbReference>
<evidence type="ECO:0000256" key="1">
    <source>
        <dbReference type="ARBA" id="ARBA00006484"/>
    </source>
</evidence>
<evidence type="ECO:0000256" key="2">
    <source>
        <dbReference type="ARBA" id="ARBA00023002"/>
    </source>
</evidence>
<dbReference type="Proteomes" id="UP000502421">
    <property type="component" value="Chromosome"/>
</dbReference>
<dbReference type="PANTHER" id="PTHR43477">
    <property type="entry name" value="DIHYDROANTICAPSIN 7-DEHYDROGENASE"/>
    <property type="match status" value="1"/>
</dbReference>
<sequence>MVKEFASKEYWALVLGGSSGLGLASAFKLAAHGMHVCIVHRNAGIEMETVNAAFEALRATGVQVMTFNINAAQAERRTLVLQELQKKMGPQGRVRCLLHSVAKGTLKAMTDAPALQTDDLMITLDHMAVSLYDWTRETWEQGLFAADARVLSFTSEGSHRAWKHYAAVSAAKAALEAISRSIALEFAPYGIRSNCIQAGVTDTRSLRMIPGHEQLLAHSVARSPFGRLTTAEDVANMVYLLCKDEAAWVNGAVIPVDGGAHIQ</sequence>
<accession>A0AAE6ZKK5</accession>
<proteinExistence type="inferred from homology"/>